<dbReference type="Proteomes" id="UP000323884">
    <property type="component" value="Unassembled WGS sequence"/>
</dbReference>
<name>A0A5D8ZC12_9FLAO</name>
<reference evidence="1 2" key="1">
    <citation type="submission" date="2019-08" db="EMBL/GenBank/DDBJ databases">
        <title>Draft genome sequence of Chryseobacterium sp. Gsoil 183.</title>
        <authorList>
            <person name="Im W.-T."/>
        </authorList>
    </citation>
    <scope>NUCLEOTIDE SEQUENCE [LARGE SCALE GENOMIC DNA]</scope>
    <source>
        <strain evidence="1 2">Gsoil 183</strain>
    </source>
</reference>
<dbReference type="RefSeq" id="WP_149389414.1">
    <property type="nucleotide sequence ID" value="NZ_VTRU01000012.1"/>
</dbReference>
<accession>A0A5D8ZC12</accession>
<comment type="caution">
    <text evidence="1">The sequence shown here is derived from an EMBL/GenBank/DDBJ whole genome shotgun (WGS) entry which is preliminary data.</text>
</comment>
<proteinExistence type="predicted"/>
<dbReference type="AlphaFoldDB" id="A0A5D8ZC12"/>
<keyword evidence="2" id="KW-1185">Reference proteome</keyword>
<gene>
    <name evidence="1" type="ORF">FW781_22185</name>
</gene>
<evidence type="ECO:0000313" key="1">
    <source>
        <dbReference type="EMBL" id="TZF92190.1"/>
    </source>
</evidence>
<evidence type="ECO:0000313" key="2">
    <source>
        <dbReference type="Proteomes" id="UP000323884"/>
    </source>
</evidence>
<dbReference type="OrthoDB" id="1252651at2"/>
<protein>
    <submittedName>
        <fullName evidence="1">Uncharacterized protein</fullName>
    </submittedName>
</protein>
<sequence length="179" mass="20664">MKILQFILFLVLTGINAQSKDASDFFKSHSVSRKVNNALLFIDKSSTIILNDYNKSVIYALVVPNHENSFSVTLQNQLPSIDKKQLKCFQISNNKFVIFVDKSEENFAQNVAYKKNFELKTKEIISCDGLFKQLKSNKLPKIPANVFAYSIFEETFVYLEDFATFDALQYLQIEYDLNK</sequence>
<dbReference type="EMBL" id="VTRU01000012">
    <property type="protein sequence ID" value="TZF92190.1"/>
    <property type="molecule type" value="Genomic_DNA"/>
</dbReference>
<organism evidence="1 2">
    <name type="scientific">Chryseobacterium panacisoli</name>
    <dbReference type="NCBI Taxonomy" id="1807141"/>
    <lineage>
        <taxon>Bacteria</taxon>
        <taxon>Pseudomonadati</taxon>
        <taxon>Bacteroidota</taxon>
        <taxon>Flavobacteriia</taxon>
        <taxon>Flavobacteriales</taxon>
        <taxon>Weeksellaceae</taxon>
        <taxon>Chryseobacterium group</taxon>
        <taxon>Chryseobacterium</taxon>
    </lineage>
</organism>